<dbReference type="Pfam" id="PF00676">
    <property type="entry name" value="E1_dh"/>
    <property type="match status" value="1"/>
</dbReference>
<feature type="compositionally biased region" description="Basic and acidic residues" evidence="4">
    <location>
        <begin position="7"/>
        <end position="24"/>
    </location>
</feature>
<reference evidence="6 7" key="1">
    <citation type="submission" date="2019-07" db="EMBL/GenBank/DDBJ databases">
        <title>Genomic Encyclopedia of Archaeal and Bacterial Type Strains, Phase II (KMG-II): from individual species to whole genera.</title>
        <authorList>
            <person name="Goeker M."/>
        </authorList>
    </citation>
    <scope>NUCLEOTIDE SEQUENCE [LARGE SCALE GENOMIC DNA]</scope>
    <source>
        <strain evidence="6 7">DSM 46842</strain>
    </source>
</reference>
<evidence type="ECO:0000256" key="2">
    <source>
        <dbReference type="ARBA" id="ARBA00023002"/>
    </source>
</evidence>
<keyword evidence="6" id="KW-0670">Pyruvate</keyword>
<feature type="region of interest" description="Disordered" evidence="4">
    <location>
        <begin position="1"/>
        <end position="30"/>
    </location>
</feature>
<dbReference type="GO" id="GO:0016624">
    <property type="term" value="F:oxidoreductase activity, acting on the aldehyde or oxo group of donors, disulfide as acceptor"/>
    <property type="evidence" value="ECO:0007669"/>
    <property type="project" value="InterPro"/>
</dbReference>
<evidence type="ECO:0000313" key="7">
    <source>
        <dbReference type="Proteomes" id="UP000322499"/>
    </source>
</evidence>
<keyword evidence="7" id="KW-1185">Reference proteome</keyword>
<evidence type="ECO:0000256" key="4">
    <source>
        <dbReference type="SAM" id="MobiDB-lite"/>
    </source>
</evidence>
<dbReference type="AlphaFoldDB" id="A0A5S5CZ96"/>
<dbReference type="Gene3D" id="3.40.50.970">
    <property type="match status" value="1"/>
</dbReference>
<sequence length="378" mass="41573">MTDQPSADDRKTEAELDLDRKKEEVEESFAGPGERLEILAPDGTVRPGAEVPLGTEQVRDALRWMMLSRTVDVRAISLQRQGRMGTFSAVRGQEASVVGSSFALDPARDWIVPQYRELPGVVRHGFPLDGYLLYWMGNPAGGRVPDGVRVLPLQIALAAQLPHAVGLGWGLRLQGSDSVVTTYFGDGASSEGDTHEAMNLAGVTRAPVVFFLQNNGWAISTPRTKQTAASNFASRAEGYGFPGVIVDGNDLFAVYEATRQAVERARRGEGPTLIESQTYRMGAHNTADDPTRYMEPVELSGWDERDPIRRVTTWLSAQGAWDDDAEREMQAGIDRQVDEAIESAEAFTPPNPEQIYTHVYADPPERLRAQQRAALDPH</sequence>
<evidence type="ECO:0000259" key="5">
    <source>
        <dbReference type="Pfam" id="PF00676"/>
    </source>
</evidence>
<proteinExistence type="predicted"/>
<name>A0A5S5CZ96_9ACTN</name>
<dbReference type="InterPro" id="IPR017596">
    <property type="entry name" value="PdhA/BkdA"/>
</dbReference>
<dbReference type="InterPro" id="IPR001017">
    <property type="entry name" value="DH_E1"/>
</dbReference>
<feature type="domain" description="Dehydrogenase E1 component" evidence="5">
    <location>
        <begin position="64"/>
        <end position="352"/>
    </location>
</feature>
<dbReference type="RefSeq" id="WP_166532110.1">
    <property type="nucleotide sequence ID" value="NZ_VNHW01000003.1"/>
</dbReference>
<gene>
    <name evidence="6" type="ORF">BD833_10330</name>
</gene>
<keyword evidence="3" id="KW-0786">Thiamine pyrophosphate</keyword>
<dbReference type="CDD" id="cd02000">
    <property type="entry name" value="TPP_E1_PDC_ADC_BCADC"/>
    <property type="match status" value="1"/>
</dbReference>
<dbReference type="GO" id="GO:0000287">
    <property type="term" value="F:magnesium ion binding"/>
    <property type="evidence" value="ECO:0007669"/>
    <property type="project" value="UniProtKB-ARBA"/>
</dbReference>
<evidence type="ECO:0000313" key="6">
    <source>
        <dbReference type="EMBL" id="TYP88875.1"/>
    </source>
</evidence>
<comment type="cofactor">
    <cofactor evidence="1">
        <name>thiamine diphosphate</name>
        <dbReference type="ChEBI" id="CHEBI:58937"/>
    </cofactor>
</comment>
<dbReference type="NCBIfam" id="TIGR03181">
    <property type="entry name" value="PDH_E1_alph_x"/>
    <property type="match status" value="1"/>
</dbReference>
<dbReference type="SUPFAM" id="SSF52518">
    <property type="entry name" value="Thiamin diphosphate-binding fold (THDP-binding)"/>
    <property type="match status" value="1"/>
</dbReference>
<dbReference type="InterPro" id="IPR029061">
    <property type="entry name" value="THDP-binding"/>
</dbReference>
<comment type="caution">
    <text evidence="6">The sequence shown here is derived from an EMBL/GenBank/DDBJ whole genome shotgun (WGS) entry which is preliminary data.</text>
</comment>
<evidence type="ECO:0000256" key="3">
    <source>
        <dbReference type="ARBA" id="ARBA00023052"/>
    </source>
</evidence>
<evidence type="ECO:0000256" key="1">
    <source>
        <dbReference type="ARBA" id="ARBA00001964"/>
    </source>
</evidence>
<dbReference type="PANTHER" id="PTHR43380">
    <property type="entry name" value="2-OXOISOVALERATE DEHYDROGENASE SUBUNIT ALPHA, MITOCHONDRIAL"/>
    <property type="match status" value="1"/>
</dbReference>
<accession>A0A5S5CZ96</accession>
<dbReference type="EMBL" id="VNHW01000003">
    <property type="protein sequence ID" value="TYP88875.1"/>
    <property type="molecule type" value="Genomic_DNA"/>
</dbReference>
<dbReference type="Proteomes" id="UP000322499">
    <property type="component" value="Unassembled WGS sequence"/>
</dbReference>
<organism evidence="6 7">
    <name type="scientific">Blastococcus xanthinilyticus</name>
    <dbReference type="NCBI Taxonomy" id="1564164"/>
    <lineage>
        <taxon>Bacteria</taxon>
        <taxon>Bacillati</taxon>
        <taxon>Actinomycetota</taxon>
        <taxon>Actinomycetes</taxon>
        <taxon>Geodermatophilales</taxon>
        <taxon>Geodermatophilaceae</taxon>
        <taxon>Blastococcus</taxon>
    </lineage>
</organism>
<dbReference type="PANTHER" id="PTHR43380:SF1">
    <property type="entry name" value="2-OXOISOVALERATE DEHYDROGENASE SUBUNIT ALPHA, MITOCHONDRIAL"/>
    <property type="match status" value="1"/>
</dbReference>
<dbReference type="GO" id="GO:0009083">
    <property type="term" value="P:branched-chain amino acid catabolic process"/>
    <property type="evidence" value="ECO:0007669"/>
    <property type="project" value="TreeGrafter"/>
</dbReference>
<protein>
    <submittedName>
        <fullName evidence="6">Pyruvate dehydrogenase E1 component alpha subunit</fullName>
    </submittedName>
</protein>
<dbReference type="InterPro" id="IPR050771">
    <property type="entry name" value="Alpha-ketoacid_DH_E1_comp"/>
</dbReference>
<keyword evidence="2" id="KW-0560">Oxidoreductase</keyword>